<evidence type="ECO:0000256" key="3">
    <source>
        <dbReference type="ARBA" id="ARBA00013081"/>
    </source>
</evidence>
<dbReference type="AlphaFoldDB" id="A0AAN8VWV7"/>
<dbReference type="SMART" id="SM00332">
    <property type="entry name" value="PP2Cc"/>
    <property type="match status" value="1"/>
</dbReference>
<dbReference type="InterPro" id="IPR036457">
    <property type="entry name" value="PPM-type-like_dom_sf"/>
</dbReference>
<protein>
    <recommendedName>
        <fullName evidence="3">protein-serine/threonine phosphatase</fullName>
        <ecNumber evidence="3">3.1.3.16</ecNumber>
    </recommendedName>
</protein>
<keyword evidence="6" id="KW-0460">Magnesium</keyword>
<dbReference type="PANTHER" id="PTHR47992">
    <property type="entry name" value="PROTEIN PHOSPHATASE"/>
    <property type="match status" value="1"/>
</dbReference>
<dbReference type="PROSITE" id="PS01032">
    <property type="entry name" value="PPM_1"/>
    <property type="match status" value="1"/>
</dbReference>
<organism evidence="12 13">
    <name type="scientific">Dillenia turbinata</name>
    <dbReference type="NCBI Taxonomy" id="194707"/>
    <lineage>
        <taxon>Eukaryota</taxon>
        <taxon>Viridiplantae</taxon>
        <taxon>Streptophyta</taxon>
        <taxon>Embryophyta</taxon>
        <taxon>Tracheophyta</taxon>
        <taxon>Spermatophyta</taxon>
        <taxon>Magnoliopsida</taxon>
        <taxon>eudicotyledons</taxon>
        <taxon>Gunneridae</taxon>
        <taxon>Pentapetalae</taxon>
        <taxon>Dilleniales</taxon>
        <taxon>Dilleniaceae</taxon>
        <taxon>Dillenia</taxon>
    </lineage>
</organism>
<evidence type="ECO:0000256" key="6">
    <source>
        <dbReference type="ARBA" id="ARBA00022842"/>
    </source>
</evidence>
<keyword evidence="7 9" id="KW-0904">Protein phosphatase</keyword>
<dbReference type="EC" id="3.1.3.16" evidence="3"/>
<dbReference type="Gene3D" id="3.60.40.10">
    <property type="entry name" value="PPM-type phosphatase domain"/>
    <property type="match status" value="1"/>
</dbReference>
<dbReference type="FunFam" id="3.60.40.10:FF:000291">
    <property type="entry name" value="Protein phosphatase 2C 50"/>
    <property type="match status" value="1"/>
</dbReference>
<evidence type="ECO:0000256" key="5">
    <source>
        <dbReference type="ARBA" id="ARBA00022801"/>
    </source>
</evidence>
<sequence length="459" mass="50038">METVNMILVNESGESSPCLLEEKKDFEEQREELSHNASESGNDIHQLQDNSDSRSVATDHCSNSAEESLEVNSEINSLISEDKEKNVVRSRFSESDTLSDLAGDLCVAENFEAGVEVGLDTKSSIELPELPQAKKLRSSYSQIADDVASVLLSGVASLCGGRSEMEDAFVIAYQILKFPVQQLAADKSLSSVSENLGHSTAHILGVYDGHGGCQRIHLALAEEMGRAQEGICHGDFKDNLQEQWERASTKCFLKIDAEIEPIAPKTVGSTAVVAVISATHIIVANCGDSRAVLCRGKVAVPLSVDQKVGYLLVPDREDERTRIEAAGGRVIQWNGFRVGGVLAMSRSLGDRYLKPWVIPDPEVMVIPRAKEDECLILASDGLWDAMTNEEACDMARRRILLWHKNKGAVPCAERSEGFDPAAQDAADYLSKLALQKGSCDNITVIVADLKAHRKIKSRT</sequence>
<accession>A0AAN8VWV7</accession>
<reference evidence="12 13" key="1">
    <citation type="submission" date="2023-12" db="EMBL/GenBank/DDBJ databases">
        <title>A high-quality genome assembly for Dillenia turbinata (Dilleniales).</title>
        <authorList>
            <person name="Chanderbali A."/>
        </authorList>
    </citation>
    <scope>NUCLEOTIDE SEQUENCE [LARGE SCALE GENOMIC DNA]</scope>
    <source>
        <strain evidence="12">LSX21</strain>
        <tissue evidence="12">Leaf</tissue>
    </source>
</reference>
<dbReference type="SUPFAM" id="SSF81606">
    <property type="entry name" value="PP2C-like"/>
    <property type="match status" value="1"/>
</dbReference>
<keyword evidence="4" id="KW-0479">Metal-binding</keyword>
<comment type="caution">
    <text evidence="12">The sequence shown here is derived from an EMBL/GenBank/DDBJ whole genome shotgun (WGS) entry which is preliminary data.</text>
</comment>
<keyword evidence="13" id="KW-1185">Reference proteome</keyword>
<name>A0AAN8VWV7_9MAGN</name>
<dbReference type="CDD" id="cd00143">
    <property type="entry name" value="PP2Cc"/>
    <property type="match status" value="1"/>
</dbReference>
<evidence type="ECO:0000313" key="12">
    <source>
        <dbReference type="EMBL" id="KAK6941350.1"/>
    </source>
</evidence>
<feature type="compositionally biased region" description="Basic and acidic residues" evidence="10">
    <location>
        <begin position="20"/>
        <end position="34"/>
    </location>
</feature>
<dbReference type="GO" id="GO:0046872">
    <property type="term" value="F:metal ion binding"/>
    <property type="evidence" value="ECO:0007669"/>
    <property type="project" value="UniProtKB-KW"/>
</dbReference>
<dbReference type="Proteomes" id="UP001370490">
    <property type="component" value="Unassembled WGS sequence"/>
</dbReference>
<evidence type="ECO:0000259" key="11">
    <source>
        <dbReference type="PROSITE" id="PS51746"/>
    </source>
</evidence>
<keyword evidence="5 9" id="KW-0378">Hydrolase</keyword>
<dbReference type="GO" id="GO:0004722">
    <property type="term" value="F:protein serine/threonine phosphatase activity"/>
    <property type="evidence" value="ECO:0007669"/>
    <property type="project" value="UniProtKB-EC"/>
</dbReference>
<dbReference type="InterPro" id="IPR000222">
    <property type="entry name" value="PP2C_BS"/>
</dbReference>
<comment type="cofactor">
    <cofactor evidence="2">
        <name>Mg(2+)</name>
        <dbReference type="ChEBI" id="CHEBI:18420"/>
    </cofactor>
</comment>
<evidence type="ECO:0000256" key="10">
    <source>
        <dbReference type="SAM" id="MobiDB-lite"/>
    </source>
</evidence>
<comment type="similarity">
    <text evidence="9">Belongs to the PP2C family.</text>
</comment>
<dbReference type="InterPro" id="IPR001932">
    <property type="entry name" value="PPM-type_phosphatase-like_dom"/>
</dbReference>
<evidence type="ECO:0000313" key="13">
    <source>
        <dbReference type="Proteomes" id="UP001370490"/>
    </source>
</evidence>
<dbReference type="Pfam" id="PF00481">
    <property type="entry name" value="PP2C"/>
    <property type="match status" value="1"/>
</dbReference>
<comment type="cofactor">
    <cofactor evidence="1">
        <name>Mn(2+)</name>
        <dbReference type="ChEBI" id="CHEBI:29035"/>
    </cofactor>
</comment>
<dbReference type="PROSITE" id="PS51746">
    <property type="entry name" value="PPM_2"/>
    <property type="match status" value="1"/>
</dbReference>
<dbReference type="EMBL" id="JBAMMX010000004">
    <property type="protein sequence ID" value="KAK6941350.1"/>
    <property type="molecule type" value="Genomic_DNA"/>
</dbReference>
<evidence type="ECO:0000256" key="2">
    <source>
        <dbReference type="ARBA" id="ARBA00001946"/>
    </source>
</evidence>
<proteinExistence type="inferred from homology"/>
<evidence type="ECO:0000256" key="9">
    <source>
        <dbReference type="RuleBase" id="RU003465"/>
    </source>
</evidence>
<feature type="compositionally biased region" description="Polar residues" evidence="10">
    <location>
        <begin position="35"/>
        <end position="69"/>
    </location>
</feature>
<feature type="domain" description="PPM-type phosphatase" evidence="11">
    <location>
        <begin position="152"/>
        <end position="449"/>
    </location>
</feature>
<evidence type="ECO:0000256" key="4">
    <source>
        <dbReference type="ARBA" id="ARBA00022723"/>
    </source>
</evidence>
<feature type="region of interest" description="Disordered" evidence="10">
    <location>
        <begin position="1"/>
        <end position="69"/>
    </location>
</feature>
<evidence type="ECO:0000256" key="8">
    <source>
        <dbReference type="ARBA" id="ARBA00023211"/>
    </source>
</evidence>
<gene>
    <name evidence="12" type="ORF">RJ641_026727</name>
</gene>
<evidence type="ECO:0000256" key="7">
    <source>
        <dbReference type="ARBA" id="ARBA00022912"/>
    </source>
</evidence>
<evidence type="ECO:0000256" key="1">
    <source>
        <dbReference type="ARBA" id="ARBA00001936"/>
    </source>
</evidence>
<keyword evidence="8" id="KW-0464">Manganese</keyword>
<dbReference type="InterPro" id="IPR015655">
    <property type="entry name" value="PP2C"/>
</dbReference>